<gene>
    <name evidence="2" type="ORF">RJT34_31882</name>
</gene>
<organism evidence="2 3">
    <name type="scientific">Clitoria ternatea</name>
    <name type="common">Butterfly pea</name>
    <dbReference type="NCBI Taxonomy" id="43366"/>
    <lineage>
        <taxon>Eukaryota</taxon>
        <taxon>Viridiplantae</taxon>
        <taxon>Streptophyta</taxon>
        <taxon>Embryophyta</taxon>
        <taxon>Tracheophyta</taxon>
        <taxon>Spermatophyta</taxon>
        <taxon>Magnoliopsida</taxon>
        <taxon>eudicotyledons</taxon>
        <taxon>Gunneridae</taxon>
        <taxon>Pentapetalae</taxon>
        <taxon>rosids</taxon>
        <taxon>fabids</taxon>
        <taxon>Fabales</taxon>
        <taxon>Fabaceae</taxon>
        <taxon>Papilionoideae</taxon>
        <taxon>50 kb inversion clade</taxon>
        <taxon>NPAAA clade</taxon>
        <taxon>indigoferoid/millettioid clade</taxon>
        <taxon>Phaseoleae</taxon>
        <taxon>Clitoria</taxon>
    </lineage>
</organism>
<dbReference type="PANTHER" id="PTHR33640">
    <property type="entry name" value="TRANSMEMBRANE PROTEIN"/>
    <property type="match status" value="1"/>
</dbReference>
<comment type="caution">
    <text evidence="2">The sequence shown here is derived from an EMBL/GenBank/DDBJ whole genome shotgun (WGS) entry which is preliminary data.</text>
</comment>
<feature type="transmembrane region" description="Helical" evidence="1">
    <location>
        <begin position="29"/>
        <end position="49"/>
    </location>
</feature>
<keyword evidence="1" id="KW-0812">Transmembrane</keyword>
<reference evidence="2 3" key="1">
    <citation type="submission" date="2024-01" db="EMBL/GenBank/DDBJ databases">
        <title>The genomes of 5 underutilized Papilionoideae crops provide insights into root nodulation and disease resistance.</title>
        <authorList>
            <person name="Yuan L."/>
        </authorList>
    </citation>
    <scope>NUCLEOTIDE SEQUENCE [LARGE SCALE GENOMIC DNA]</scope>
    <source>
        <strain evidence="2">LY-2023</strain>
        <tissue evidence="2">Leaf</tissue>
    </source>
</reference>
<evidence type="ECO:0000313" key="2">
    <source>
        <dbReference type="EMBL" id="KAK7264275.1"/>
    </source>
</evidence>
<accession>A0AAN9EX74</accession>
<feature type="transmembrane region" description="Helical" evidence="1">
    <location>
        <begin position="69"/>
        <end position="86"/>
    </location>
</feature>
<dbReference type="AlphaFoldDB" id="A0AAN9EX74"/>
<evidence type="ECO:0008006" key="4">
    <source>
        <dbReference type="Google" id="ProtNLM"/>
    </source>
</evidence>
<evidence type="ECO:0000313" key="3">
    <source>
        <dbReference type="Proteomes" id="UP001359559"/>
    </source>
</evidence>
<dbReference type="PANTHER" id="PTHR33640:SF32">
    <property type="entry name" value="PROTEIN, PUTATIVE-RELATED"/>
    <property type="match status" value="1"/>
</dbReference>
<proteinExistence type="predicted"/>
<dbReference type="EMBL" id="JAYKXN010000008">
    <property type="protein sequence ID" value="KAK7264275.1"/>
    <property type="molecule type" value="Genomic_DNA"/>
</dbReference>
<evidence type="ECO:0000256" key="1">
    <source>
        <dbReference type="SAM" id="Phobius"/>
    </source>
</evidence>
<keyword evidence="3" id="KW-1185">Reference proteome</keyword>
<dbReference type="Proteomes" id="UP001359559">
    <property type="component" value="Unassembled WGS sequence"/>
</dbReference>
<protein>
    <recommendedName>
        <fullName evidence="4">DUF4408 domain-containing protein</fullName>
    </recommendedName>
</protein>
<name>A0AAN9EX74_CLITE</name>
<keyword evidence="1" id="KW-0472">Membrane</keyword>
<sequence>MDSFSFNNLQAEKANAMLKHRRLRRIANLLRLVEVCVVLLFISRLSLQLPLAVRNSSELFRDFTLFMNTPRFVFLIGNLIIITLFAQSGQFSVHGSAKNETEPDLYQDLVHKNTKIQGDPEKQGIIINSDVSKNKEKVIDSGEGDRRIDTGESKLIEKPGIETGEAKVKSYRRCETEILSEKRCRLLRRCETEKRRENTEQVPRISYPEDGMSNEEFRRTVEAFIAKQQRIRREEDYYLV</sequence>
<keyword evidence="1" id="KW-1133">Transmembrane helix</keyword>